<dbReference type="InterPro" id="IPR011577">
    <property type="entry name" value="Cyt_b561_bac/Ni-Hgenase"/>
</dbReference>
<name>A0ABQ3BA90_9GAMM</name>
<dbReference type="PANTHER" id="PTHR30529">
    <property type="entry name" value="CYTOCHROME B561"/>
    <property type="match status" value="1"/>
</dbReference>
<evidence type="ECO:0000256" key="1">
    <source>
        <dbReference type="ARBA" id="ARBA00001970"/>
    </source>
</evidence>
<keyword evidence="4" id="KW-1003">Cell membrane</keyword>
<keyword evidence="3" id="KW-0813">Transport</keyword>
<evidence type="ECO:0000256" key="5">
    <source>
        <dbReference type="ARBA" id="ARBA00022617"/>
    </source>
</evidence>
<keyword evidence="10" id="KW-0408">Iron</keyword>
<feature type="transmembrane region" description="Helical" evidence="13">
    <location>
        <begin position="146"/>
        <end position="168"/>
    </location>
</feature>
<evidence type="ECO:0000256" key="6">
    <source>
        <dbReference type="ARBA" id="ARBA00022692"/>
    </source>
</evidence>
<feature type="transmembrane region" description="Helical" evidence="13">
    <location>
        <begin position="9"/>
        <end position="30"/>
    </location>
</feature>
<keyword evidence="11 13" id="KW-0472">Membrane</keyword>
<accession>A0ABQ3BA90</accession>
<comment type="cofactor">
    <cofactor evidence="1">
        <name>heme b</name>
        <dbReference type="ChEBI" id="CHEBI:60344"/>
    </cofactor>
</comment>
<evidence type="ECO:0000256" key="2">
    <source>
        <dbReference type="ARBA" id="ARBA00004651"/>
    </source>
</evidence>
<keyword evidence="5" id="KW-0349">Heme</keyword>
<evidence type="ECO:0000256" key="3">
    <source>
        <dbReference type="ARBA" id="ARBA00022448"/>
    </source>
</evidence>
<proteinExistence type="inferred from homology"/>
<dbReference type="RefSeq" id="WP_189420815.1">
    <property type="nucleotide sequence ID" value="NZ_BMYZ01000004.1"/>
</dbReference>
<feature type="transmembrane region" description="Helical" evidence="13">
    <location>
        <begin position="88"/>
        <end position="110"/>
    </location>
</feature>
<sequence>MLKDSPSGYGLITIIFHWVSAPLILFVFGLGVYMRGLDYYSPWYHRGPEIHIALGLVIFLLMSLRFLWRIRSTSPNAIPTISKSNLLAAQVVKILLYVFVFIICITGYLITTAEGQGAAFFDFFSIPATVQLNAHNVDRAGAIHKYLAWTLIAIVVVHAAAAIFHHFVKRDKTLIRMLKPSDSAD</sequence>
<dbReference type="InterPro" id="IPR052168">
    <property type="entry name" value="Cytochrome_b561_oxidase"/>
</dbReference>
<keyword evidence="8" id="KW-0249">Electron transport</keyword>
<evidence type="ECO:0000256" key="11">
    <source>
        <dbReference type="ARBA" id="ARBA00023136"/>
    </source>
</evidence>
<comment type="caution">
    <text evidence="15">The sequence shown here is derived from an EMBL/GenBank/DDBJ whole genome shotgun (WGS) entry which is preliminary data.</text>
</comment>
<organism evidence="15 16">
    <name type="scientific">Cellvibrio zantedeschiae</name>
    <dbReference type="NCBI Taxonomy" id="1237077"/>
    <lineage>
        <taxon>Bacteria</taxon>
        <taxon>Pseudomonadati</taxon>
        <taxon>Pseudomonadota</taxon>
        <taxon>Gammaproteobacteria</taxon>
        <taxon>Cellvibrionales</taxon>
        <taxon>Cellvibrionaceae</taxon>
        <taxon>Cellvibrio</taxon>
    </lineage>
</organism>
<keyword evidence="6 13" id="KW-0812">Transmembrane</keyword>
<evidence type="ECO:0000256" key="8">
    <source>
        <dbReference type="ARBA" id="ARBA00022982"/>
    </source>
</evidence>
<dbReference type="Pfam" id="PF01292">
    <property type="entry name" value="Ni_hydr_CYTB"/>
    <property type="match status" value="1"/>
</dbReference>
<evidence type="ECO:0000256" key="9">
    <source>
        <dbReference type="ARBA" id="ARBA00022989"/>
    </source>
</evidence>
<evidence type="ECO:0000313" key="15">
    <source>
        <dbReference type="EMBL" id="GGY86162.1"/>
    </source>
</evidence>
<feature type="transmembrane region" description="Helical" evidence="13">
    <location>
        <begin position="50"/>
        <end position="68"/>
    </location>
</feature>
<dbReference type="SUPFAM" id="SSF81342">
    <property type="entry name" value="Transmembrane di-heme cytochromes"/>
    <property type="match status" value="1"/>
</dbReference>
<evidence type="ECO:0000256" key="13">
    <source>
        <dbReference type="SAM" id="Phobius"/>
    </source>
</evidence>
<evidence type="ECO:0000259" key="14">
    <source>
        <dbReference type="Pfam" id="PF01292"/>
    </source>
</evidence>
<gene>
    <name evidence="15" type="ORF">GCM10011613_34030</name>
</gene>
<evidence type="ECO:0000256" key="7">
    <source>
        <dbReference type="ARBA" id="ARBA00022723"/>
    </source>
</evidence>
<evidence type="ECO:0000256" key="12">
    <source>
        <dbReference type="ARBA" id="ARBA00037975"/>
    </source>
</evidence>
<dbReference type="InterPro" id="IPR016174">
    <property type="entry name" value="Di-haem_cyt_TM"/>
</dbReference>
<reference evidence="16" key="1">
    <citation type="journal article" date="2019" name="Int. J. Syst. Evol. Microbiol.">
        <title>The Global Catalogue of Microorganisms (GCM) 10K type strain sequencing project: providing services to taxonomists for standard genome sequencing and annotation.</title>
        <authorList>
            <consortium name="The Broad Institute Genomics Platform"/>
            <consortium name="The Broad Institute Genome Sequencing Center for Infectious Disease"/>
            <person name="Wu L."/>
            <person name="Ma J."/>
        </authorList>
    </citation>
    <scope>NUCLEOTIDE SEQUENCE [LARGE SCALE GENOMIC DNA]</scope>
    <source>
        <strain evidence="16">KCTC 32239</strain>
    </source>
</reference>
<comment type="subcellular location">
    <subcellularLocation>
        <location evidence="2">Cell membrane</location>
        <topology evidence="2">Multi-pass membrane protein</topology>
    </subcellularLocation>
</comment>
<keyword evidence="7" id="KW-0479">Metal-binding</keyword>
<feature type="domain" description="Cytochrome b561 bacterial/Ni-hydrogenase" evidence="14">
    <location>
        <begin position="9"/>
        <end position="179"/>
    </location>
</feature>
<keyword evidence="9 13" id="KW-1133">Transmembrane helix</keyword>
<evidence type="ECO:0000313" key="16">
    <source>
        <dbReference type="Proteomes" id="UP000619761"/>
    </source>
</evidence>
<dbReference type="EMBL" id="BMYZ01000004">
    <property type="protein sequence ID" value="GGY86162.1"/>
    <property type="molecule type" value="Genomic_DNA"/>
</dbReference>
<evidence type="ECO:0000256" key="4">
    <source>
        <dbReference type="ARBA" id="ARBA00022475"/>
    </source>
</evidence>
<dbReference type="PANTHER" id="PTHR30529:SF1">
    <property type="entry name" value="CYTOCHROME B561 HOMOLOG 2"/>
    <property type="match status" value="1"/>
</dbReference>
<comment type="similarity">
    <text evidence="12">Belongs to the cytochrome b561 family.</text>
</comment>
<evidence type="ECO:0000256" key="10">
    <source>
        <dbReference type="ARBA" id="ARBA00023004"/>
    </source>
</evidence>
<dbReference type="Proteomes" id="UP000619761">
    <property type="component" value="Unassembled WGS sequence"/>
</dbReference>
<dbReference type="Gene3D" id="1.20.950.20">
    <property type="entry name" value="Transmembrane di-heme cytochromes, Chain C"/>
    <property type="match status" value="1"/>
</dbReference>
<keyword evidence="16" id="KW-1185">Reference proteome</keyword>
<protein>
    <submittedName>
        <fullName evidence="15">Cytochrome b</fullName>
    </submittedName>
</protein>